<dbReference type="PANTHER" id="PTHR41324">
    <property type="entry name" value="MEMBRANE PROTEIN-RELATED"/>
    <property type="match status" value="1"/>
</dbReference>
<feature type="transmembrane region" description="Helical" evidence="1">
    <location>
        <begin position="41"/>
        <end position="58"/>
    </location>
</feature>
<dbReference type="PANTHER" id="PTHR41324:SF1">
    <property type="entry name" value="DUF2232 DOMAIN-CONTAINING PROTEIN"/>
    <property type="match status" value="1"/>
</dbReference>
<reference evidence="2 3" key="1">
    <citation type="submission" date="2018-07" db="EMBL/GenBank/DDBJ databases">
        <title>Complete genome sequence of Psychrobacillus sp. PB01, isolated from iceberg, and comparative genome analysis of Psychrobacillus strains.</title>
        <authorList>
            <person name="Lee P.C."/>
        </authorList>
    </citation>
    <scope>NUCLEOTIDE SEQUENCE [LARGE SCALE GENOMIC DNA]</scope>
    <source>
        <strain evidence="2 3">PB01</strain>
    </source>
</reference>
<accession>A0A5J6STX7</accession>
<name>A0A5J6STX7_9BACI</name>
<feature type="transmembrane region" description="Helical" evidence="1">
    <location>
        <begin position="309"/>
        <end position="331"/>
    </location>
</feature>
<evidence type="ECO:0000313" key="3">
    <source>
        <dbReference type="Proteomes" id="UP000325517"/>
    </source>
</evidence>
<feature type="transmembrane region" description="Helical" evidence="1">
    <location>
        <begin position="65"/>
        <end position="83"/>
    </location>
</feature>
<keyword evidence="1" id="KW-1133">Transmembrane helix</keyword>
<feature type="transmembrane region" description="Helical" evidence="1">
    <location>
        <begin position="251"/>
        <end position="268"/>
    </location>
</feature>
<evidence type="ECO:0000313" key="2">
    <source>
        <dbReference type="EMBL" id="QFG01020.1"/>
    </source>
</evidence>
<dbReference type="AlphaFoldDB" id="A0A5J6STX7"/>
<feature type="transmembrane region" description="Helical" evidence="1">
    <location>
        <begin position="210"/>
        <end position="230"/>
    </location>
</feature>
<dbReference type="Proteomes" id="UP000325517">
    <property type="component" value="Chromosome"/>
</dbReference>
<dbReference type="OrthoDB" id="2987886at2"/>
<evidence type="ECO:0000256" key="1">
    <source>
        <dbReference type="SAM" id="Phobius"/>
    </source>
</evidence>
<feature type="transmembrane region" description="Helical" evidence="1">
    <location>
        <begin position="274"/>
        <end position="297"/>
    </location>
</feature>
<sequence>MNFLYKMKRKIKGILVVVGILLQWIDEYNKGRYFMLKNQTSYLTFGAMMIALFSILLAMSVYVPFVGFITSFIVPLPIAWYSAKFERKQASWVTIIGIIISFIIGGVFGVLFALIVAPLGFIIGDAIRNKKSKVYLLMASGIFLLLMTALQYIISIWVLNINVLEQLFESFEIYYDQVGNIMSSMGQLPKDYDEQVAQAILIAKMIMPSYFIGGVFITAIIYLAINLSLLKRLKLEVPKFSKFKDFRLPKAVLWYYLIVSIFSLFATFEVGSFGYLASINALLILRALLFLQGVSLIHYYFHVLGYPKWLALIVTILAVPLYTFTIIVGVFDLGFNLRSYLKGRYKK</sequence>
<dbReference type="EMBL" id="CP031223">
    <property type="protein sequence ID" value="QFG01020.1"/>
    <property type="molecule type" value="Genomic_DNA"/>
</dbReference>
<protein>
    <submittedName>
        <fullName evidence="2">DUF2232 domain-containing protein</fullName>
    </submittedName>
</protein>
<dbReference type="Pfam" id="PF09991">
    <property type="entry name" value="DUF2232"/>
    <property type="match status" value="1"/>
</dbReference>
<feature type="transmembrane region" description="Helical" evidence="1">
    <location>
        <begin position="95"/>
        <end position="122"/>
    </location>
</feature>
<keyword evidence="1" id="KW-0812">Transmembrane</keyword>
<dbReference type="InterPro" id="IPR018710">
    <property type="entry name" value="DUF2232"/>
</dbReference>
<keyword evidence="3" id="KW-1185">Reference proteome</keyword>
<organism evidence="2 3">
    <name type="scientific">Psychrobacillus glaciei</name>
    <dbReference type="NCBI Taxonomy" id="2283160"/>
    <lineage>
        <taxon>Bacteria</taxon>
        <taxon>Bacillati</taxon>
        <taxon>Bacillota</taxon>
        <taxon>Bacilli</taxon>
        <taxon>Bacillales</taxon>
        <taxon>Bacillaceae</taxon>
        <taxon>Psychrobacillus</taxon>
    </lineage>
</organism>
<feature type="transmembrane region" description="Helical" evidence="1">
    <location>
        <begin position="134"/>
        <end position="159"/>
    </location>
</feature>
<gene>
    <name evidence="2" type="ORF">PB01_20730</name>
</gene>
<proteinExistence type="predicted"/>
<dbReference type="KEGG" id="psyo:PB01_20730"/>
<keyword evidence="1" id="KW-0472">Membrane</keyword>